<organism evidence="1 2">
    <name type="scientific">Scutellospora calospora</name>
    <dbReference type="NCBI Taxonomy" id="85575"/>
    <lineage>
        <taxon>Eukaryota</taxon>
        <taxon>Fungi</taxon>
        <taxon>Fungi incertae sedis</taxon>
        <taxon>Mucoromycota</taxon>
        <taxon>Glomeromycotina</taxon>
        <taxon>Glomeromycetes</taxon>
        <taxon>Diversisporales</taxon>
        <taxon>Gigasporaceae</taxon>
        <taxon>Scutellospora</taxon>
    </lineage>
</organism>
<keyword evidence="2" id="KW-1185">Reference proteome</keyword>
<evidence type="ECO:0000313" key="1">
    <source>
        <dbReference type="EMBL" id="CAG8523896.1"/>
    </source>
</evidence>
<feature type="non-terminal residue" evidence="1">
    <location>
        <position position="1"/>
    </location>
</feature>
<reference evidence="1" key="1">
    <citation type="submission" date="2021-06" db="EMBL/GenBank/DDBJ databases">
        <authorList>
            <person name="Kallberg Y."/>
            <person name="Tangrot J."/>
            <person name="Rosling A."/>
        </authorList>
    </citation>
    <scope>NUCLEOTIDE SEQUENCE</scope>
    <source>
        <strain evidence="1">AU212A</strain>
    </source>
</reference>
<protein>
    <submittedName>
        <fullName evidence="1">10642_t:CDS:1</fullName>
    </submittedName>
</protein>
<sequence length="661" mass="76371">VRPRQFLETDTENRIKTIFTERQGYLLHEFINRDDPFRLFIDFDLPQETLNNIKPKFIYKQVYYALIRAFRVASFIDLVSKKLLVVKIKYEKTSKKTDKHIHPKIAMMPKDSTIFDFMLRSPNDEAPVVDSLLLSVPELVTTRIYNSYNKATETTKAEFKLIESLLKEKSIEGYSLLYSLEKYPNTFLLTHIISSHCLLCDREYTSDNKKEPDVRKSLIKLTIDKSAEKQEKRFPEPVKLKKPRISDPNDHFLLKIEDFDNSLFYDMASKLDIAEYEIKVTEYQRESIGLRTFINQAVVKEFKAQLAKEINPAIIDPILWHAKNIISGKSEELSKQIQVLNFSIQPLILKNIEKHKYNDHLKSLITEDYLTIEYKGLKPKVLKDYSRFMVLSNHNVLLQIEIGDRHVVYFDVSSCCKGNTTYFKNLAKVLEYPNAPSMVMAYLLTLDLSDWNPQNIPSTKIKPEDQVNKPSSNIEEFSDSSQSEILVNTSTDIPVFDVSKIVIPQPEKNIAKSSTTDHIKKVASSSESANISITPEIIYVEAVDNKSEIIESVNEEVNSSSNILVDDELEISSDLAVNNKLSPKSNLDKFITITNKNRTDSIDYLTRIDVDTNTCLFNIEQGNDSYDFIEMMHRERLIGEEILCYRLEDAGRPIWLDTNEE</sequence>
<dbReference type="Proteomes" id="UP000789860">
    <property type="component" value="Unassembled WGS sequence"/>
</dbReference>
<dbReference type="EMBL" id="CAJVPM010005434">
    <property type="protein sequence ID" value="CAG8523896.1"/>
    <property type="molecule type" value="Genomic_DNA"/>
</dbReference>
<proteinExistence type="predicted"/>
<comment type="caution">
    <text evidence="1">The sequence shown here is derived from an EMBL/GenBank/DDBJ whole genome shotgun (WGS) entry which is preliminary data.</text>
</comment>
<name>A0ACA9LDC5_9GLOM</name>
<gene>
    <name evidence="1" type="ORF">SCALOS_LOCUS4180</name>
</gene>
<accession>A0ACA9LDC5</accession>
<evidence type="ECO:0000313" key="2">
    <source>
        <dbReference type="Proteomes" id="UP000789860"/>
    </source>
</evidence>